<accession>A0A852T089</accession>
<dbReference type="Proteomes" id="UP000589620">
    <property type="component" value="Unassembled WGS sequence"/>
</dbReference>
<protein>
    <submittedName>
        <fullName evidence="1">Uncharacterized protein</fullName>
    </submittedName>
</protein>
<keyword evidence="2" id="KW-1185">Reference proteome</keyword>
<gene>
    <name evidence="1" type="ORF">BJ963_002475</name>
</gene>
<sequence>MLLLPDELSDEIRYGRDQAHLRIFVSSKMDGSLDDERKLTAKAVESLAAHQAWWWERDAPAGVLHSVRECVQIAATSDGLILLVAGPLSEIIKAEYSAAKEAEAERYIFIRTPDELPDEVETFINAERASVVTRNFQNADELEAHVYRSLTSSAIRAHREVQLERRRKRNER</sequence>
<comment type="caution">
    <text evidence="1">The sequence shown here is derived from an EMBL/GenBank/DDBJ whole genome shotgun (WGS) entry which is preliminary data.</text>
</comment>
<evidence type="ECO:0000313" key="1">
    <source>
        <dbReference type="EMBL" id="NYD74956.1"/>
    </source>
</evidence>
<dbReference type="AlphaFoldDB" id="A0A852T089"/>
<evidence type="ECO:0000313" key="2">
    <source>
        <dbReference type="Proteomes" id="UP000589620"/>
    </source>
</evidence>
<dbReference type="RefSeq" id="WP_179457011.1">
    <property type="nucleotide sequence ID" value="NZ_BAAAPX010000001.1"/>
</dbReference>
<proteinExistence type="predicted"/>
<organism evidence="1 2">
    <name type="scientific">Leifsonia soli</name>
    <dbReference type="NCBI Taxonomy" id="582665"/>
    <lineage>
        <taxon>Bacteria</taxon>
        <taxon>Bacillati</taxon>
        <taxon>Actinomycetota</taxon>
        <taxon>Actinomycetes</taxon>
        <taxon>Micrococcales</taxon>
        <taxon>Microbacteriaceae</taxon>
        <taxon>Leifsonia</taxon>
    </lineage>
</organism>
<dbReference type="EMBL" id="JACCBJ010000001">
    <property type="protein sequence ID" value="NYD74956.1"/>
    <property type="molecule type" value="Genomic_DNA"/>
</dbReference>
<name>A0A852T089_9MICO</name>
<reference evidence="1 2" key="1">
    <citation type="submission" date="2020-07" db="EMBL/GenBank/DDBJ databases">
        <title>Sequencing the genomes of 1000 actinobacteria strains.</title>
        <authorList>
            <person name="Klenk H.-P."/>
        </authorList>
    </citation>
    <scope>NUCLEOTIDE SEQUENCE [LARGE SCALE GENOMIC DNA]</scope>
    <source>
        <strain evidence="1 2">DSM 23871</strain>
    </source>
</reference>